<feature type="transmembrane region" description="Helical" evidence="12">
    <location>
        <begin position="513"/>
        <end position="532"/>
    </location>
</feature>
<evidence type="ECO:0000256" key="7">
    <source>
        <dbReference type="ARBA" id="ARBA00022847"/>
    </source>
</evidence>
<dbReference type="Pfam" id="PF02705">
    <property type="entry name" value="K_trans"/>
    <property type="match status" value="1"/>
</dbReference>
<feature type="transmembrane region" description="Helical" evidence="12">
    <location>
        <begin position="367"/>
        <end position="390"/>
    </location>
</feature>
<evidence type="ECO:0000256" key="11">
    <source>
        <dbReference type="ARBA" id="ARBA00023136"/>
    </source>
</evidence>
<feature type="transmembrane region" description="Helical" evidence="12">
    <location>
        <begin position="453"/>
        <end position="475"/>
    </location>
</feature>
<feature type="transmembrane region" description="Helical" evidence="12">
    <location>
        <begin position="96"/>
        <end position="115"/>
    </location>
</feature>
<dbReference type="GO" id="GO:0015079">
    <property type="term" value="F:potassium ion transmembrane transporter activity"/>
    <property type="evidence" value="ECO:0007669"/>
    <property type="project" value="UniProtKB-UniRule"/>
</dbReference>
<feature type="compositionally biased region" description="Basic and acidic residues" evidence="13">
    <location>
        <begin position="34"/>
        <end position="44"/>
    </location>
</feature>
<comment type="catalytic activity">
    <reaction evidence="12">
        <text>K(+)(in) + H(+)(in) = K(+)(out) + H(+)(out)</text>
        <dbReference type="Rhea" id="RHEA:28490"/>
        <dbReference type="ChEBI" id="CHEBI:15378"/>
        <dbReference type="ChEBI" id="CHEBI:29103"/>
    </reaction>
</comment>
<feature type="domain" description="K+ potassium transporter integral membrane" evidence="14">
    <location>
        <begin position="98"/>
        <end position="545"/>
    </location>
</feature>
<dbReference type="PANTHER" id="PTHR30540:SF79">
    <property type="entry name" value="LOW AFFINITY POTASSIUM TRANSPORT SYSTEM PROTEIN KUP"/>
    <property type="match status" value="1"/>
</dbReference>
<keyword evidence="17" id="KW-1185">Reference proteome</keyword>
<feature type="region of interest" description="Disordered" evidence="13">
    <location>
        <begin position="1"/>
        <end position="52"/>
    </location>
</feature>
<organism evidence="16 17">
    <name type="scientific">Pseudoclavibacter chungangensis</name>
    <dbReference type="NCBI Taxonomy" id="587635"/>
    <lineage>
        <taxon>Bacteria</taxon>
        <taxon>Bacillati</taxon>
        <taxon>Actinomycetota</taxon>
        <taxon>Actinomycetes</taxon>
        <taxon>Micrococcales</taxon>
        <taxon>Microbacteriaceae</taxon>
        <taxon>Pseudoclavibacter</taxon>
    </lineage>
</organism>
<evidence type="ECO:0000259" key="14">
    <source>
        <dbReference type="Pfam" id="PF02705"/>
    </source>
</evidence>
<evidence type="ECO:0000256" key="2">
    <source>
        <dbReference type="ARBA" id="ARBA00007019"/>
    </source>
</evidence>
<evidence type="ECO:0000256" key="4">
    <source>
        <dbReference type="ARBA" id="ARBA00022475"/>
    </source>
</evidence>
<protein>
    <recommendedName>
        <fullName evidence="12">Probable potassium transport system protein Kup</fullName>
    </recommendedName>
</protein>
<evidence type="ECO:0000256" key="9">
    <source>
        <dbReference type="ARBA" id="ARBA00022989"/>
    </source>
</evidence>
<gene>
    <name evidence="12" type="primary">kup</name>
    <name evidence="16" type="ORF">F8O01_04325</name>
</gene>
<dbReference type="InterPro" id="IPR053951">
    <property type="entry name" value="K_trans_N"/>
</dbReference>
<feature type="transmembrane region" description="Helical" evidence="12">
    <location>
        <begin position="229"/>
        <end position="247"/>
    </location>
</feature>
<evidence type="ECO:0000313" key="16">
    <source>
        <dbReference type="EMBL" id="KAB1660155.1"/>
    </source>
</evidence>
<sequence>MTSAGNCARAEPPSTRSLARIVPSTSPPLLRRPTLREPRCERAGRTAPRAAGRGPVVHCAAAGSTIADVDSASNRTPRADAGGTSTAARRPPRASLLLVGALGVVFGDIGTSPLYAMQTLFSADHNAVRPSHEHVTGIISLVVWALIVVVTIKYVAFVLRADHNGEGGILSLATLLSRNLTAGKLPKAAAAVTIAGIIGSCFFFGDSVITPAISVMSAVEGLRVAVPSLPDLVVPVAIGILVVLFAVQRFGSGRVGRVFGPVMLLWFVVIAALGLPHIIARPEVLVALLPVPGIRFLVAEPLIALVAMGAVVLVVTGAEALYADIGHFGRRPIQHAWLFVVLPALLVNYLGQGALILTHPEAVANPFFLLAPAWATLPVTILSIVATIIASQSVITGSFSVAKQAMRLGYLPPMTIRRTSSLTSGQIYMPAVNWVLFAAVITVVLVFRSSTSLASAYGLAVTTTFVITTMLFVVFARRVWGWPRWTLVVTVAVLSVFELTFLLANLAKILNGGWLPVLIGIVLLTVMTTWRHGRAVIGVRRRAAEGTLDELLGGLRDEPPRRAPGTVVFPHASTRTAPLALRLNLELNGVLHERTVIARVATVDVPHVAPERRVRVEDLEPNVPGIERVTIRFGFMDTHDVPEALCHGGPRLAVETGDLANAEYVLSRTRIVAPRGWAPRALRARLFVALTRIASSPAQHYHLPLDRTVELRVRVAL</sequence>
<dbReference type="OrthoDB" id="9805577at2"/>
<dbReference type="Pfam" id="PF22776">
    <property type="entry name" value="K_trans_C"/>
    <property type="match status" value="1"/>
</dbReference>
<dbReference type="AlphaFoldDB" id="A0A7J5BZS6"/>
<keyword evidence="8 12" id="KW-0630">Potassium</keyword>
<feature type="transmembrane region" description="Helical" evidence="12">
    <location>
        <begin position="335"/>
        <end position="355"/>
    </location>
</feature>
<evidence type="ECO:0000259" key="15">
    <source>
        <dbReference type="Pfam" id="PF22776"/>
    </source>
</evidence>
<feature type="transmembrane region" description="Helical" evidence="12">
    <location>
        <begin position="487"/>
        <end position="507"/>
    </location>
</feature>
<accession>A0A7J5BZS6</accession>
<keyword evidence="9 12" id="KW-1133">Transmembrane helix</keyword>
<keyword evidence="5 12" id="KW-0633">Potassium transport</keyword>
<evidence type="ECO:0000256" key="1">
    <source>
        <dbReference type="ARBA" id="ARBA00004141"/>
    </source>
</evidence>
<evidence type="ECO:0000256" key="8">
    <source>
        <dbReference type="ARBA" id="ARBA00022958"/>
    </source>
</evidence>
<dbReference type="GO" id="GO:0005886">
    <property type="term" value="C:plasma membrane"/>
    <property type="evidence" value="ECO:0007669"/>
    <property type="project" value="UniProtKB-SubCell"/>
</dbReference>
<feature type="transmembrane region" description="Helical" evidence="12">
    <location>
        <begin position="135"/>
        <end position="156"/>
    </location>
</feature>
<feature type="transmembrane region" description="Helical" evidence="12">
    <location>
        <begin position="427"/>
        <end position="447"/>
    </location>
</feature>
<dbReference type="InterPro" id="IPR053952">
    <property type="entry name" value="K_trans_C"/>
</dbReference>
<evidence type="ECO:0000256" key="13">
    <source>
        <dbReference type="SAM" id="MobiDB-lite"/>
    </source>
</evidence>
<dbReference type="InterPro" id="IPR003855">
    <property type="entry name" value="K+_transporter"/>
</dbReference>
<keyword evidence="11 12" id="KW-0472">Membrane</keyword>
<feature type="transmembrane region" description="Helical" evidence="12">
    <location>
        <begin position="188"/>
        <end position="209"/>
    </location>
</feature>
<evidence type="ECO:0000313" key="17">
    <source>
        <dbReference type="Proteomes" id="UP000467240"/>
    </source>
</evidence>
<feature type="transmembrane region" description="Helical" evidence="12">
    <location>
        <begin position="259"/>
        <end position="279"/>
    </location>
</feature>
<comment type="similarity">
    <text evidence="2 12">Belongs to the HAK/KUP transporter (TC 2.A.72) family.</text>
</comment>
<reference evidence="16 17" key="1">
    <citation type="submission" date="2019-09" db="EMBL/GenBank/DDBJ databases">
        <title>Phylogeny of genus Pseudoclavibacter and closely related genus.</title>
        <authorList>
            <person name="Li Y."/>
        </authorList>
    </citation>
    <scope>NUCLEOTIDE SEQUENCE [LARGE SCALE GENOMIC DNA]</scope>
    <source>
        <strain evidence="16 17">DSM 23821</strain>
    </source>
</reference>
<evidence type="ECO:0000256" key="12">
    <source>
        <dbReference type="HAMAP-Rule" id="MF_01522"/>
    </source>
</evidence>
<dbReference type="HAMAP" id="MF_01522">
    <property type="entry name" value="Kup"/>
    <property type="match status" value="1"/>
</dbReference>
<proteinExistence type="inferred from homology"/>
<evidence type="ECO:0000256" key="3">
    <source>
        <dbReference type="ARBA" id="ARBA00022448"/>
    </source>
</evidence>
<evidence type="ECO:0000256" key="5">
    <source>
        <dbReference type="ARBA" id="ARBA00022538"/>
    </source>
</evidence>
<keyword evidence="4 12" id="KW-1003">Cell membrane</keyword>
<keyword evidence="3 12" id="KW-0813">Transport</keyword>
<dbReference type="GO" id="GO:0015293">
    <property type="term" value="F:symporter activity"/>
    <property type="evidence" value="ECO:0007669"/>
    <property type="project" value="UniProtKB-UniRule"/>
</dbReference>
<name>A0A7J5BZS6_9MICO</name>
<dbReference type="InterPro" id="IPR023051">
    <property type="entry name" value="Kup"/>
</dbReference>
<evidence type="ECO:0000256" key="6">
    <source>
        <dbReference type="ARBA" id="ARBA00022692"/>
    </source>
</evidence>
<keyword evidence="6 12" id="KW-0812">Transmembrane</keyword>
<comment type="subcellular location">
    <subcellularLocation>
        <location evidence="12">Cell membrane</location>
        <topology evidence="12">Multi-pass membrane protein</topology>
    </subcellularLocation>
    <subcellularLocation>
        <location evidence="1">Membrane</location>
        <topology evidence="1">Multi-pass membrane protein</topology>
    </subcellularLocation>
</comment>
<comment type="caution">
    <text evidence="16">The sequence shown here is derived from an EMBL/GenBank/DDBJ whole genome shotgun (WGS) entry which is preliminary data.</text>
</comment>
<feature type="compositionally biased region" description="Low complexity" evidence="13">
    <location>
        <begin position="23"/>
        <end position="32"/>
    </location>
</feature>
<dbReference type="PANTHER" id="PTHR30540">
    <property type="entry name" value="OSMOTIC STRESS POTASSIUM TRANSPORTER"/>
    <property type="match status" value="1"/>
</dbReference>
<keyword evidence="10 12" id="KW-0406">Ion transport</keyword>
<keyword evidence="7 12" id="KW-0769">Symport</keyword>
<comment type="function">
    <text evidence="12">Transport of potassium into the cell. Likely operates as a K(+):H(+) symporter.</text>
</comment>
<dbReference type="EMBL" id="WBJZ01000004">
    <property type="protein sequence ID" value="KAB1660155.1"/>
    <property type="molecule type" value="Genomic_DNA"/>
</dbReference>
<evidence type="ECO:0000256" key="10">
    <source>
        <dbReference type="ARBA" id="ARBA00023065"/>
    </source>
</evidence>
<feature type="transmembrane region" description="Helical" evidence="12">
    <location>
        <begin position="299"/>
        <end position="323"/>
    </location>
</feature>
<dbReference type="Proteomes" id="UP000467240">
    <property type="component" value="Unassembled WGS sequence"/>
</dbReference>
<feature type="domain" description="K+ potassium transporter C-terminal" evidence="15">
    <location>
        <begin position="564"/>
        <end position="716"/>
    </location>
</feature>